<evidence type="ECO:0000256" key="10">
    <source>
        <dbReference type="ARBA" id="ARBA00022840"/>
    </source>
</evidence>
<dbReference type="CDD" id="cd06225">
    <property type="entry name" value="HAMP"/>
    <property type="match status" value="1"/>
</dbReference>
<dbReference type="PANTHER" id="PTHR45528:SF1">
    <property type="entry name" value="SENSOR HISTIDINE KINASE CPXA"/>
    <property type="match status" value="1"/>
</dbReference>
<evidence type="ECO:0000256" key="13">
    <source>
        <dbReference type="ARBA" id="ARBA00023136"/>
    </source>
</evidence>
<gene>
    <name evidence="17" type="ORF">BET01_18870</name>
</gene>
<organism evidence="17 18">
    <name type="scientific">Lacrimispora algidixylanolytica</name>
    <dbReference type="NCBI Taxonomy" id="94868"/>
    <lineage>
        <taxon>Bacteria</taxon>
        <taxon>Bacillati</taxon>
        <taxon>Bacillota</taxon>
        <taxon>Clostridia</taxon>
        <taxon>Lachnospirales</taxon>
        <taxon>Lachnospiraceae</taxon>
        <taxon>Lacrimispora</taxon>
    </lineage>
</organism>
<keyword evidence="9" id="KW-0418">Kinase</keyword>
<evidence type="ECO:0000256" key="5">
    <source>
        <dbReference type="ARBA" id="ARBA00022553"/>
    </source>
</evidence>
<dbReference type="InterPro" id="IPR003661">
    <property type="entry name" value="HisK_dim/P_dom"/>
</dbReference>
<dbReference type="InterPro" id="IPR036890">
    <property type="entry name" value="HATPase_C_sf"/>
</dbReference>
<dbReference type="Pfam" id="PF00512">
    <property type="entry name" value="HisKA"/>
    <property type="match status" value="1"/>
</dbReference>
<evidence type="ECO:0000313" key="18">
    <source>
        <dbReference type="Proteomes" id="UP000284277"/>
    </source>
</evidence>
<accession>A0A419T2Q3</accession>
<keyword evidence="10" id="KW-0067">ATP-binding</keyword>
<dbReference type="Proteomes" id="UP000284277">
    <property type="component" value="Unassembled WGS sequence"/>
</dbReference>
<dbReference type="InterPro" id="IPR036097">
    <property type="entry name" value="HisK_dim/P_sf"/>
</dbReference>
<feature type="domain" description="Histidine kinase" evidence="15">
    <location>
        <begin position="250"/>
        <end position="469"/>
    </location>
</feature>
<keyword evidence="11 14" id="KW-1133">Transmembrane helix</keyword>
<sequence>MKIKNKILLFTFSVMLFSLVLFFGIGSLVVWLFSGDVDDVGMPTLDQKAFLIEDTITAIDNDSSDWAGIAATLEKDDYRLYVTNGEAVVFSNLDQKARPIIRILKKIPWLETGKSCYVAGVTFVGKEIGGYRITAVKMNNVTDATGHRVNQFETVLNAFLAIGSATIIVILLIGQILSSWMVRRGLRPLRVLTDGAQRIMDGNLSEPVIYDGRDELSRVCEAFNQMQSHLKDEKEREAAYEKSRTDMIAGISHDLRTPLTSVKGYIKGLRDGIVTTPEKREQYLTIAYNKATEMEVLLQNLFYFSKLETGNLPLFLTEEDMGVLVRTFVRQSRDELLQKNVDIRLDIRTEENPIMAETEQIHRLLMNLTNNSLKYADAEDLTLTISVWNEAGKIHLVFADNGKGVPEDKLSSLFVQFWRGDESRSSRIGGGGSGLGLNIVKHIVKMHGGSVRARNENGLVIDILLPIRERTI</sequence>
<dbReference type="SMART" id="SM00387">
    <property type="entry name" value="HATPase_c"/>
    <property type="match status" value="1"/>
</dbReference>
<dbReference type="RefSeq" id="WP_120196740.1">
    <property type="nucleotide sequence ID" value="NZ_MCIA01000015.1"/>
</dbReference>
<comment type="caution">
    <text evidence="17">The sequence shown here is derived from an EMBL/GenBank/DDBJ whole genome shotgun (WGS) entry which is preliminary data.</text>
</comment>
<dbReference type="Gene3D" id="1.10.287.130">
    <property type="match status" value="1"/>
</dbReference>
<dbReference type="EMBL" id="MCIA01000015">
    <property type="protein sequence ID" value="RKD31834.1"/>
    <property type="molecule type" value="Genomic_DNA"/>
</dbReference>
<dbReference type="PRINTS" id="PR00344">
    <property type="entry name" value="BCTRLSENSOR"/>
</dbReference>
<dbReference type="InterPro" id="IPR003594">
    <property type="entry name" value="HATPase_dom"/>
</dbReference>
<dbReference type="SUPFAM" id="SSF158472">
    <property type="entry name" value="HAMP domain-like"/>
    <property type="match status" value="1"/>
</dbReference>
<keyword evidence="13 14" id="KW-0472">Membrane</keyword>
<evidence type="ECO:0000256" key="4">
    <source>
        <dbReference type="ARBA" id="ARBA00022475"/>
    </source>
</evidence>
<keyword evidence="4" id="KW-1003">Cell membrane</keyword>
<evidence type="ECO:0000256" key="7">
    <source>
        <dbReference type="ARBA" id="ARBA00022692"/>
    </source>
</evidence>
<evidence type="ECO:0000259" key="16">
    <source>
        <dbReference type="PROSITE" id="PS50885"/>
    </source>
</evidence>
<keyword evidence="5" id="KW-0597">Phosphoprotein</keyword>
<dbReference type="InterPro" id="IPR004358">
    <property type="entry name" value="Sig_transdc_His_kin-like_C"/>
</dbReference>
<dbReference type="Gene3D" id="3.30.565.10">
    <property type="entry name" value="Histidine kinase-like ATPase, C-terminal domain"/>
    <property type="match status" value="1"/>
</dbReference>
<dbReference type="PANTHER" id="PTHR45528">
    <property type="entry name" value="SENSOR HISTIDINE KINASE CPXA"/>
    <property type="match status" value="1"/>
</dbReference>
<evidence type="ECO:0000256" key="14">
    <source>
        <dbReference type="SAM" id="Phobius"/>
    </source>
</evidence>
<evidence type="ECO:0000256" key="6">
    <source>
        <dbReference type="ARBA" id="ARBA00022679"/>
    </source>
</evidence>
<feature type="transmembrane region" description="Helical" evidence="14">
    <location>
        <begin position="158"/>
        <end position="182"/>
    </location>
</feature>
<protein>
    <recommendedName>
        <fullName evidence="3">histidine kinase</fullName>
        <ecNumber evidence="3">2.7.13.3</ecNumber>
    </recommendedName>
</protein>
<dbReference type="GO" id="GO:0005886">
    <property type="term" value="C:plasma membrane"/>
    <property type="evidence" value="ECO:0007669"/>
    <property type="project" value="UniProtKB-SubCell"/>
</dbReference>
<dbReference type="CDD" id="cd00075">
    <property type="entry name" value="HATPase"/>
    <property type="match status" value="1"/>
</dbReference>
<dbReference type="InterPro" id="IPR005467">
    <property type="entry name" value="His_kinase_dom"/>
</dbReference>
<keyword evidence="12" id="KW-0902">Two-component regulatory system</keyword>
<evidence type="ECO:0000313" key="17">
    <source>
        <dbReference type="EMBL" id="RKD31834.1"/>
    </source>
</evidence>
<evidence type="ECO:0000256" key="2">
    <source>
        <dbReference type="ARBA" id="ARBA00004651"/>
    </source>
</evidence>
<evidence type="ECO:0000256" key="11">
    <source>
        <dbReference type="ARBA" id="ARBA00022989"/>
    </source>
</evidence>
<keyword evidence="18" id="KW-1185">Reference proteome</keyword>
<dbReference type="SMART" id="SM00304">
    <property type="entry name" value="HAMP"/>
    <property type="match status" value="1"/>
</dbReference>
<dbReference type="SUPFAM" id="SSF55874">
    <property type="entry name" value="ATPase domain of HSP90 chaperone/DNA topoisomerase II/histidine kinase"/>
    <property type="match status" value="1"/>
</dbReference>
<dbReference type="GO" id="GO:0000155">
    <property type="term" value="F:phosphorelay sensor kinase activity"/>
    <property type="evidence" value="ECO:0007669"/>
    <property type="project" value="InterPro"/>
</dbReference>
<evidence type="ECO:0000256" key="8">
    <source>
        <dbReference type="ARBA" id="ARBA00022741"/>
    </source>
</evidence>
<comment type="subcellular location">
    <subcellularLocation>
        <location evidence="2">Cell membrane</location>
        <topology evidence="2">Multi-pass membrane protein</topology>
    </subcellularLocation>
</comment>
<dbReference type="GO" id="GO:0005524">
    <property type="term" value="F:ATP binding"/>
    <property type="evidence" value="ECO:0007669"/>
    <property type="project" value="UniProtKB-KW"/>
</dbReference>
<keyword evidence="6" id="KW-0808">Transferase</keyword>
<dbReference type="PROSITE" id="PS50109">
    <property type="entry name" value="HIS_KIN"/>
    <property type="match status" value="1"/>
</dbReference>
<evidence type="ECO:0000256" key="9">
    <source>
        <dbReference type="ARBA" id="ARBA00022777"/>
    </source>
</evidence>
<dbReference type="CDD" id="cd00082">
    <property type="entry name" value="HisKA"/>
    <property type="match status" value="1"/>
</dbReference>
<evidence type="ECO:0000256" key="1">
    <source>
        <dbReference type="ARBA" id="ARBA00000085"/>
    </source>
</evidence>
<comment type="catalytic activity">
    <reaction evidence="1">
        <text>ATP + protein L-histidine = ADP + protein N-phospho-L-histidine.</text>
        <dbReference type="EC" id="2.7.13.3"/>
    </reaction>
</comment>
<feature type="domain" description="HAMP" evidence="16">
    <location>
        <begin position="183"/>
        <end position="235"/>
    </location>
</feature>
<evidence type="ECO:0000256" key="3">
    <source>
        <dbReference type="ARBA" id="ARBA00012438"/>
    </source>
</evidence>
<dbReference type="SUPFAM" id="SSF47384">
    <property type="entry name" value="Homodimeric domain of signal transducing histidine kinase"/>
    <property type="match status" value="1"/>
</dbReference>
<keyword evidence="7 14" id="KW-0812">Transmembrane</keyword>
<reference evidence="17 18" key="1">
    <citation type="submission" date="2016-08" db="EMBL/GenBank/DDBJ databases">
        <title>A new outlook on sporulation: Clostridium algidixylanolyticum.</title>
        <authorList>
            <person name="Poppleton D.I."/>
            <person name="Gribaldo S."/>
        </authorList>
    </citation>
    <scope>NUCLEOTIDE SEQUENCE [LARGE SCALE GENOMIC DNA]</scope>
    <source>
        <strain evidence="17 18">SPL73</strain>
    </source>
</reference>
<dbReference type="SMART" id="SM00388">
    <property type="entry name" value="HisKA"/>
    <property type="match status" value="1"/>
</dbReference>
<evidence type="ECO:0000259" key="15">
    <source>
        <dbReference type="PROSITE" id="PS50109"/>
    </source>
</evidence>
<dbReference type="PROSITE" id="PS50885">
    <property type="entry name" value="HAMP"/>
    <property type="match status" value="1"/>
</dbReference>
<dbReference type="InterPro" id="IPR050398">
    <property type="entry name" value="HssS/ArlS-like"/>
</dbReference>
<proteinExistence type="predicted"/>
<dbReference type="InterPro" id="IPR003660">
    <property type="entry name" value="HAMP_dom"/>
</dbReference>
<feature type="transmembrane region" description="Helical" evidence="14">
    <location>
        <begin position="7"/>
        <end position="33"/>
    </location>
</feature>
<keyword evidence="8" id="KW-0547">Nucleotide-binding</keyword>
<dbReference type="Gene3D" id="6.10.340.10">
    <property type="match status" value="1"/>
</dbReference>
<evidence type="ECO:0000256" key="12">
    <source>
        <dbReference type="ARBA" id="ARBA00023012"/>
    </source>
</evidence>
<dbReference type="AlphaFoldDB" id="A0A419T2Q3"/>
<dbReference type="EC" id="2.7.13.3" evidence="3"/>
<dbReference type="OrthoDB" id="335833at2"/>
<name>A0A419T2Q3_9FIRM</name>
<dbReference type="Pfam" id="PF02518">
    <property type="entry name" value="HATPase_c"/>
    <property type="match status" value="1"/>
</dbReference>
<dbReference type="Pfam" id="PF00672">
    <property type="entry name" value="HAMP"/>
    <property type="match status" value="1"/>
</dbReference>